<feature type="domain" description="HTH marR-type" evidence="1">
    <location>
        <begin position="29"/>
        <end position="161"/>
    </location>
</feature>
<dbReference type="Pfam" id="PF01047">
    <property type="entry name" value="MarR"/>
    <property type="match status" value="1"/>
</dbReference>
<dbReference type="PRINTS" id="PR00598">
    <property type="entry name" value="HTHMARR"/>
</dbReference>
<dbReference type="Proteomes" id="UP000199202">
    <property type="component" value="Unassembled WGS sequence"/>
</dbReference>
<dbReference type="OrthoDB" id="3177763at2"/>
<gene>
    <name evidence="2" type="ORF">SAMN05421869_113118</name>
</gene>
<organism evidence="2 3">
    <name type="scientific">Nonomuraea jiangxiensis</name>
    <dbReference type="NCBI Taxonomy" id="633440"/>
    <lineage>
        <taxon>Bacteria</taxon>
        <taxon>Bacillati</taxon>
        <taxon>Actinomycetota</taxon>
        <taxon>Actinomycetes</taxon>
        <taxon>Streptosporangiales</taxon>
        <taxon>Streptosporangiaceae</taxon>
        <taxon>Nonomuraea</taxon>
    </lineage>
</organism>
<dbReference type="InterPro" id="IPR039422">
    <property type="entry name" value="MarR/SlyA-like"/>
</dbReference>
<dbReference type="EMBL" id="FNDJ01000013">
    <property type="protein sequence ID" value="SDJ95697.1"/>
    <property type="molecule type" value="Genomic_DNA"/>
</dbReference>
<keyword evidence="2" id="KW-0238">DNA-binding</keyword>
<dbReference type="STRING" id="633440.SAMN05421869_113118"/>
<dbReference type="SMART" id="SM00347">
    <property type="entry name" value="HTH_MARR"/>
    <property type="match status" value="1"/>
</dbReference>
<evidence type="ECO:0000259" key="1">
    <source>
        <dbReference type="PROSITE" id="PS50995"/>
    </source>
</evidence>
<dbReference type="GO" id="GO:0003700">
    <property type="term" value="F:DNA-binding transcription factor activity"/>
    <property type="evidence" value="ECO:0007669"/>
    <property type="project" value="InterPro"/>
</dbReference>
<dbReference type="GO" id="GO:0003677">
    <property type="term" value="F:DNA binding"/>
    <property type="evidence" value="ECO:0007669"/>
    <property type="project" value="UniProtKB-KW"/>
</dbReference>
<dbReference type="InterPro" id="IPR036390">
    <property type="entry name" value="WH_DNA-bd_sf"/>
</dbReference>
<keyword evidence="3" id="KW-1185">Reference proteome</keyword>
<proteinExistence type="predicted"/>
<dbReference type="InterPro" id="IPR036388">
    <property type="entry name" value="WH-like_DNA-bd_sf"/>
</dbReference>
<name>A0A1G8XYW0_9ACTN</name>
<evidence type="ECO:0000313" key="2">
    <source>
        <dbReference type="EMBL" id="SDJ95697.1"/>
    </source>
</evidence>
<dbReference type="AlphaFoldDB" id="A0A1G8XYW0"/>
<evidence type="ECO:0000313" key="3">
    <source>
        <dbReference type="Proteomes" id="UP000199202"/>
    </source>
</evidence>
<reference evidence="2 3" key="1">
    <citation type="submission" date="2016-10" db="EMBL/GenBank/DDBJ databases">
        <authorList>
            <person name="de Groot N.N."/>
        </authorList>
    </citation>
    <scope>NUCLEOTIDE SEQUENCE [LARGE SCALE GENOMIC DNA]</scope>
    <source>
        <strain evidence="2 3">CGMCC 4.6533</strain>
    </source>
</reference>
<sequence length="163" mass="17899">MTDSPEPAAPPTCPSPGGTVTVPAETAIPDTLLYQLVRWAKAHRTKIADELAGLGLYIGQEQLLAQLWSKDGLSQSELVDRLCVEPPTVTKMLQRMERAGLVRRAADPANARISRVYLSDRGRELQAPVERLWADSERRLSAELDPATRSALLDVLTRINTST</sequence>
<protein>
    <submittedName>
        <fullName evidence="2">DNA-binding transcriptional regulator, MarR family</fullName>
    </submittedName>
</protein>
<dbReference type="Gene3D" id="1.10.10.10">
    <property type="entry name" value="Winged helix-like DNA-binding domain superfamily/Winged helix DNA-binding domain"/>
    <property type="match status" value="1"/>
</dbReference>
<dbReference type="SUPFAM" id="SSF46785">
    <property type="entry name" value="Winged helix' DNA-binding domain"/>
    <property type="match status" value="1"/>
</dbReference>
<dbReference type="PROSITE" id="PS50995">
    <property type="entry name" value="HTH_MARR_2"/>
    <property type="match status" value="1"/>
</dbReference>
<dbReference type="GO" id="GO:0006950">
    <property type="term" value="P:response to stress"/>
    <property type="evidence" value="ECO:0007669"/>
    <property type="project" value="TreeGrafter"/>
</dbReference>
<dbReference type="PANTHER" id="PTHR33164:SF43">
    <property type="entry name" value="HTH-TYPE TRANSCRIPTIONAL REPRESSOR YETL"/>
    <property type="match status" value="1"/>
</dbReference>
<dbReference type="PANTHER" id="PTHR33164">
    <property type="entry name" value="TRANSCRIPTIONAL REGULATOR, MARR FAMILY"/>
    <property type="match status" value="1"/>
</dbReference>
<dbReference type="RefSeq" id="WP_090937369.1">
    <property type="nucleotide sequence ID" value="NZ_FNDJ01000013.1"/>
</dbReference>
<accession>A0A1G8XYW0</accession>
<dbReference type="InterPro" id="IPR000835">
    <property type="entry name" value="HTH_MarR-typ"/>
</dbReference>